<dbReference type="AlphaFoldDB" id="K4AKW2"/>
<dbReference type="Proteomes" id="UP000004995">
    <property type="component" value="Unassembled WGS sequence"/>
</dbReference>
<keyword evidence="2" id="KW-1185">Reference proteome</keyword>
<reference evidence="2" key="1">
    <citation type="journal article" date="2012" name="Nat. Biotechnol.">
        <title>Reference genome sequence of the model plant Setaria.</title>
        <authorList>
            <person name="Bennetzen J.L."/>
            <person name="Schmutz J."/>
            <person name="Wang H."/>
            <person name="Percifield R."/>
            <person name="Hawkins J."/>
            <person name="Pontaroli A.C."/>
            <person name="Estep M."/>
            <person name="Feng L."/>
            <person name="Vaughn J.N."/>
            <person name="Grimwood J."/>
            <person name="Jenkins J."/>
            <person name="Barry K."/>
            <person name="Lindquist E."/>
            <person name="Hellsten U."/>
            <person name="Deshpande S."/>
            <person name="Wang X."/>
            <person name="Wu X."/>
            <person name="Mitros T."/>
            <person name="Triplett J."/>
            <person name="Yang X."/>
            <person name="Ye C.Y."/>
            <person name="Mauro-Herrera M."/>
            <person name="Wang L."/>
            <person name="Li P."/>
            <person name="Sharma M."/>
            <person name="Sharma R."/>
            <person name="Ronald P.C."/>
            <person name="Panaud O."/>
            <person name="Kellogg E.A."/>
            <person name="Brutnell T.P."/>
            <person name="Doust A.N."/>
            <person name="Tuskan G.A."/>
            <person name="Rokhsar D."/>
            <person name="Devos K.M."/>
        </authorList>
    </citation>
    <scope>NUCLEOTIDE SEQUENCE [LARGE SCALE GENOMIC DNA]</scope>
    <source>
        <strain evidence="2">cv. Yugu1</strain>
    </source>
</reference>
<protein>
    <submittedName>
        <fullName evidence="1">Uncharacterized protein</fullName>
    </submittedName>
</protein>
<sequence>MEEKAHDRAVKAHKKPTPIPIIWIFGNTINIMLP</sequence>
<dbReference type="InParanoid" id="K4AKW2"/>
<dbReference type="Gramene" id="KQK89522">
    <property type="protein sequence ID" value="KQK89522"/>
    <property type="gene ID" value="SETIT_039540mg"/>
</dbReference>
<evidence type="ECO:0000313" key="1">
    <source>
        <dbReference type="EnsemblPlants" id="KQK89522"/>
    </source>
</evidence>
<evidence type="ECO:0000313" key="2">
    <source>
        <dbReference type="Proteomes" id="UP000004995"/>
    </source>
</evidence>
<dbReference type="EMBL" id="AGNK02005737">
    <property type="status" value="NOT_ANNOTATED_CDS"/>
    <property type="molecule type" value="Genomic_DNA"/>
</dbReference>
<dbReference type="HOGENOM" id="CLU_3377978_0_0_1"/>
<reference evidence="1" key="2">
    <citation type="submission" date="2018-08" db="UniProtKB">
        <authorList>
            <consortium name="EnsemblPlants"/>
        </authorList>
    </citation>
    <scope>IDENTIFICATION</scope>
    <source>
        <strain evidence="1">Yugu1</strain>
    </source>
</reference>
<dbReference type="EnsemblPlants" id="KQK89522">
    <property type="protein sequence ID" value="KQK89522"/>
    <property type="gene ID" value="SETIT_039540mg"/>
</dbReference>
<accession>K4AKW2</accession>
<name>K4AKW2_SETIT</name>
<proteinExistence type="predicted"/>
<organism evidence="1 2">
    <name type="scientific">Setaria italica</name>
    <name type="common">Foxtail millet</name>
    <name type="synonym">Panicum italicum</name>
    <dbReference type="NCBI Taxonomy" id="4555"/>
    <lineage>
        <taxon>Eukaryota</taxon>
        <taxon>Viridiplantae</taxon>
        <taxon>Streptophyta</taxon>
        <taxon>Embryophyta</taxon>
        <taxon>Tracheophyta</taxon>
        <taxon>Spermatophyta</taxon>
        <taxon>Magnoliopsida</taxon>
        <taxon>Liliopsida</taxon>
        <taxon>Poales</taxon>
        <taxon>Poaceae</taxon>
        <taxon>PACMAD clade</taxon>
        <taxon>Panicoideae</taxon>
        <taxon>Panicodae</taxon>
        <taxon>Paniceae</taxon>
        <taxon>Cenchrinae</taxon>
        <taxon>Setaria</taxon>
    </lineage>
</organism>